<dbReference type="SUPFAM" id="SSF56059">
    <property type="entry name" value="Glutathione synthetase ATP-binding domain-like"/>
    <property type="match status" value="1"/>
</dbReference>
<proteinExistence type="predicted"/>
<dbReference type="InterPro" id="IPR005482">
    <property type="entry name" value="Biotin_COase_C"/>
</dbReference>
<dbReference type="InterPro" id="IPR000089">
    <property type="entry name" value="Biotin_lipoyl"/>
</dbReference>
<gene>
    <name evidence="9" type="ORF">WG622_16145</name>
</gene>
<dbReference type="InterPro" id="IPR005481">
    <property type="entry name" value="BC-like_N"/>
</dbReference>
<dbReference type="InterPro" id="IPR011053">
    <property type="entry name" value="Single_hybrid_motif"/>
</dbReference>
<evidence type="ECO:0000259" key="8">
    <source>
        <dbReference type="PROSITE" id="PS50979"/>
    </source>
</evidence>
<organism evidence="9 10">
    <name type="scientific">Cognatishimia coralii</name>
    <dbReference type="NCBI Taxonomy" id="3083254"/>
    <lineage>
        <taxon>Bacteria</taxon>
        <taxon>Pseudomonadati</taxon>
        <taxon>Pseudomonadota</taxon>
        <taxon>Alphaproteobacteria</taxon>
        <taxon>Rhodobacterales</taxon>
        <taxon>Paracoccaceae</taxon>
        <taxon>Cognatishimia</taxon>
    </lineage>
</organism>
<keyword evidence="5" id="KW-0092">Biotin</keyword>
<keyword evidence="3 6" id="KW-0547">Nucleotide-binding</keyword>
<dbReference type="InterPro" id="IPR005479">
    <property type="entry name" value="CPAse_ATP-bd"/>
</dbReference>
<keyword evidence="2" id="KW-0436">Ligase</keyword>
<dbReference type="SUPFAM" id="SSF52440">
    <property type="entry name" value="PreATP-grasp domain"/>
    <property type="match status" value="1"/>
</dbReference>
<dbReference type="Proteomes" id="UP001368270">
    <property type="component" value="Unassembled WGS sequence"/>
</dbReference>
<dbReference type="PROSITE" id="PS50975">
    <property type="entry name" value="ATP_GRASP"/>
    <property type="match status" value="1"/>
</dbReference>
<name>A0ABU8QK39_9RHOB</name>
<dbReference type="CDD" id="cd06850">
    <property type="entry name" value="biotinyl_domain"/>
    <property type="match status" value="1"/>
</dbReference>
<dbReference type="InterPro" id="IPR016185">
    <property type="entry name" value="PreATP-grasp_dom_sf"/>
</dbReference>
<dbReference type="RefSeq" id="WP_303957489.1">
    <property type="nucleotide sequence ID" value="NZ_JBBGAZ010000012.1"/>
</dbReference>
<dbReference type="InterPro" id="IPR011054">
    <property type="entry name" value="Rudment_hybrid_motif"/>
</dbReference>
<evidence type="ECO:0000256" key="1">
    <source>
        <dbReference type="ARBA" id="ARBA00001953"/>
    </source>
</evidence>
<dbReference type="Pfam" id="PF00364">
    <property type="entry name" value="Biotin_lipoyl"/>
    <property type="match status" value="1"/>
</dbReference>
<dbReference type="Pfam" id="PF00289">
    <property type="entry name" value="Biotin_carb_N"/>
    <property type="match status" value="1"/>
</dbReference>
<dbReference type="PANTHER" id="PTHR18866">
    <property type="entry name" value="CARBOXYLASE:PYRUVATE/ACETYL-COA/PROPIONYL-COA CARBOXYLASE"/>
    <property type="match status" value="1"/>
</dbReference>
<evidence type="ECO:0000256" key="2">
    <source>
        <dbReference type="ARBA" id="ARBA00022598"/>
    </source>
</evidence>
<dbReference type="SMART" id="SM00878">
    <property type="entry name" value="Biotin_carb_C"/>
    <property type="match status" value="1"/>
</dbReference>
<dbReference type="InterPro" id="IPR050856">
    <property type="entry name" value="Biotin_carboxylase_complex"/>
</dbReference>
<feature type="domain" description="Biotin carboxylation" evidence="8">
    <location>
        <begin position="1"/>
        <end position="443"/>
    </location>
</feature>
<dbReference type="Gene3D" id="2.40.50.100">
    <property type="match status" value="1"/>
</dbReference>
<dbReference type="Pfam" id="PF02785">
    <property type="entry name" value="Biotin_carb_C"/>
    <property type="match status" value="1"/>
</dbReference>
<reference evidence="9 10" key="1">
    <citation type="submission" date="2024-03" db="EMBL/GenBank/DDBJ databases">
        <title>Cognatishimia coralii sp. nov., a marine bacterium isolated from coral surrounding seawater.</title>
        <authorList>
            <person name="Liu X."/>
            <person name="Liu S."/>
            <person name="Sun H."/>
            <person name="Zhang Y."/>
        </authorList>
    </citation>
    <scope>NUCLEOTIDE SEQUENCE [LARGE SCALE GENOMIC DNA]</scope>
    <source>
        <strain evidence="9 10">D5M38</strain>
    </source>
</reference>
<dbReference type="SUPFAM" id="SSF51230">
    <property type="entry name" value="Single hybrid motif"/>
    <property type="match status" value="1"/>
</dbReference>
<keyword evidence="4 6" id="KW-0067">ATP-binding</keyword>
<evidence type="ECO:0000256" key="4">
    <source>
        <dbReference type="ARBA" id="ARBA00022840"/>
    </source>
</evidence>
<dbReference type="SUPFAM" id="SSF51246">
    <property type="entry name" value="Rudiment single hybrid motif"/>
    <property type="match status" value="1"/>
</dbReference>
<dbReference type="Pfam" id="PF02786">
    <property type="entry name" value="CPSase_L_D2"/>
    <property type="match status" value="1"/>
</dbReference>
<dbReference type="InterPro" id="IPR011761">
    <property type="entry name" value="ATP-grasp"/>
</dbReference>
<dbReference type="EMBL" id="JBBGAZ010000012">
    <property type="protein sequence ID" value="MEJ5219789.1"/>
    <property type="molecule type" value="Genomic_DNA"/>
</dbReference>
<evidence type="ECO:0000313" key="9">
    <source>
        <dbReference type="EMBL" id="MEJ5219789.1"/>
    </source>
</evidence>
<evidence type="ECO:0000256" key="6">
    <source>
        <dbReference type="PROSITE-ProRule" id="PRU00409"/>
    </source>
</evidence>
<evidence type="ECO:0000259" key="7">
    <source>
        <dbReference type="PROSITE" id="PS50975"/>
    </source>
</evidence>
<feature type="domain" description="ATP-grasp" evidence="7">
    <location>
        <begin position="120"/>
        <end position="316"/>
    </location>
</feature>
<dbReference type="PANTHER" id="PTHR18866:SF33">
    <property type="entry name" value="METHYLCROTONOYL-COA CARBOXYLASE SUBUNIT ALPHA, MITOCHONDRIAL-RELATED"/>
    <property type="match status" value="1"/>
</dbReference>
<dbReference type="PROSITE" id="PS50979">
    <property type="entry name" value="BC"/>
    <property type="match status" value="1"/>
</dbReference>
<protein>
    <submittedName>
        <fullName evidence="9">Biotin carboxylase N-terminal domain-containing protein</fullName>
    </submittedName>
</protein>
<dbReference type="Gene3D" id="3.30.470.20">
    <property type="entry name" value="ATP-grasp fold, B domain"/>
    <property type="match status" value="1"/>
</dbReference>
<sequence length="668" mass="70409">MFKKVLIANRGEIACRIARTCREMGVAVATVHSTADRDALHVREVGESVEIGSAPAGDSYLRIDRIVEAALAVGADAVHPGYGFLAENPEFADAVVDASLTFIGPSAEILRRFGDKAAAKAEAVAADVPVVAGTVEPSASVDDLIESVAGMPLPLLLKAAAGGGGKGMRVVASPDSLRQNIEAAIREGRSAFGNPNLIVEQYLPEARHIEVQILGDGNGRVIHLFDRECSLQRRHQKVIEEAPVTSLPDALRQEILAHAVRLGERVGYRGLGTVEFIVKDGKAYFLEVNPRIQVEHPVTEEICGQDLVALQIRSVAEGRLPIEQADVIVGGVAVEARLYAEDPDQDFIPSTGKLESLSLPSGLRVDRGIAAGMSVTPYYDPMIAKLIAVGPDRQQAYARLSAALEESAALGVQSNLPLLRALTTSPTVLRNGVHTGSIAEIVLDLAAVPQVSTEEAALAAALWLRAHRASAPMLWTGWNGATGWRLNTGTSEANHAPSIRCASGAMGFDIRFGMLDLDDALVVAANEDTYAIRLTEIGEDLVLADLDGRTLTLIPSCDEGRAGFIRGARGVSLTVTPYLSGKLLSSGGTASGEVLAPMMGQVIAVEVVEGQAVGLGDRLGVMESMKMELVLRAPVAGTIGTVACAAGESVERDQCLFEILADQDEAAA</sequence>
<keyword evidence="10" id="KW-1185">Reference proteome</keyword>
<comment type="caution">
    <text evidence="9">The sequence shown here is derived from an EMBL/GenBank/DDBJ whole genome shotgun (WGS) entry which is preliminary data.</text>
</comment>
<evidence type="ECO:0000313" key="10">
    <source>
        <dbReference type="Proteomes" id="UP001368270"/>
    </source>
</evidence>
<evidence type="ECO:0000256" key="5">
    <source>
        <dbReference type="ARBA" id="ARBA00023267"/>
    </source>
</evidence>
<accession>A0ABU8QK39</accession>
<evidence type="ECO:0000256" key="3">
    <source>
        <dbReference type="ARBA" id="ARBA00022741"/>
    </source>
</evidence>
<dbReference type="PROSITE" id="PS00867">
    <property type="entry name" value="CPSASE_2"/>
    <property type="match status" value="1"/>
</dbReference>
<comment type="cofactor">
    <cofactor evidence="1">
        <name>biotin</name>
        <dbReference type="ChEBI" id="CHEBI:57586"/>
    </cofactor>
</comment>
<dbReference type="InterPro" id="IPR011764">
    <property type="entry name" value="Biotin_carboxylation_dom"/>
</dbReference>